<dbReference type="InterPro" id="IPR017850">
    <property type="entry name" value="Alkaline_phosphatase_core_sf"/>
</dbReference>
<evidence type="ECO:0000256" key="1">
    <source>
        <dbReference type="ARBA" id="ARBA00004651"/>
    </source>
</evidence>
<dbReference type="SUPFAM" id="SSF53649">
    <property type="entry name" value="Alkaline phosphatase-like"/>
    <property type="match status" value="1"/>
</dbReference>
<dbReference type="PANTHER" id="PTHR47371:SF3">
    <property type="entry name" value="PHOSPHOGLYCEROL TRANSFERASE I"/>
    <property type="match status" value="1"/>
</dbReference>
<reference evidence="11 12" key="1">
    <citation type="submission" date="2017-05" db="EMBL/GenBank/DDBJ databases">
        <authorList>
            <person name="Varghese N."/>
            <person name="Submissions S."/>
        </authorList>
    </citation>
    <scope>NUCLEOTIDE SEQUENCE [LARGE SCALE GENOMIC DNA]</scope>
    <source>
        <strain evidence="11 12">DSM 29982</strain>
    </source>
</reference>
<evidence type="ECO:0000256" key="3">
    <source>
        <dbReference type="ARBA" id="ARBA00022692"/>
    </source>
</evidence>
<evidence type="ECO:0000256" key="8">
    <source>
        <dbReference type="PIRSR" id="PIRSR005091-3"/>
    </source>
</evidence>
<dbReference type="RefSeq" id="WP_111378058.1">
    <property type="nucleotide sequence ID" value="NZ_CP043612.1"/>
</dbReference>
<gene>
    <name evidence="11" type="ORF">SAMN06265220_1011205</name>
</gene>
<dbReference type="GO" id="GO:0046872">
    <property type="term" value="F:metal ion binding"/>
    <property type="evidence" value="ECO:0007669"/>
    <property type="project" value="UniProtKB-KW"/>
</dbReference>
<dbReference type="GO" id="GO:0016740">
    <property type="term" value="F:transferase activity"/>
    <property type="evidence" value="ECO:0007669"/>
    <property type="project" value="UniProtKB-KW"/>
</dbReference>
<dbReference type="EMBL" id="FXTQ01000001">
    <property type="protein sequence ID" value="SMO49063.1"/>
    <property type="molecule type" value="Genomic_DNA"/>
</dbReference>
<dbReference type="PANTHER" id="PTHR47371">
    <property type="entry name" value="LIPOTEICHOIC ACID SYNTHASE"/>
    <property type="match status" value="1"/>
</dbReference>
<evidence type="ECO:0000256" key="7">
    <source>
        <dbReference type="PIRSR" id="PIRSR005091-2"/>
    </source>
</evidence>
<dbReference type="InterPro" id="IPR012160">
    <property type="entry name" value="LtaS-like"/>
</dbReference>
<keyword evidence="3 9" id="KW-0812">Transmembrane</keyword>
<protein>
    <submittedName>
        <fullName evidence="11">Phosphoglycerol transferase MdoB</fullName>
    </submittedName>
</protein>
<dbReference type="Proteomes" id="UP000319267">
    <property type="component" value="Unassembled WGS sequence"/>
</dbReference>
<feature type="active site" evidence="6">
    <location>
        <position position="374"/>
    </location>
</feature>
<evidence type="ECO:0000256" key="5">
    <source>
        <dbReference type="ARBA" id="ARBA00023136"/>
    </source>
</evidence>
<feature type="binding site" evidence="8">
    <location>
        <position position="374"/>
    </location>
    <ligand>
        <name>Mn(2+)</name>
        <dbReference type="ChEBI" id="CHEBI:29035"/>
    </ligand>
</feature>
<sequence>MNFYKKLSPFYNLALLYFIVSFTLRIVLLFHPITQSTFTFTESLKIFSFGLLSDSFVFILASGFLWLYLIFISNSKYSKPYGYIILTGCVALLLYIASGKSIFDEYGGALPRIVLIFVSLKTLLFALFLFLPKHRDKIRFWLFAFVIFLYVLVILQNAISEFFFWNEFGVKYNFIAVNYLIYTNEVIENIMQSYPVVPIFSALFIITGIITYFIIKKSRNYIDDIPNFGEKIKITALYAVLFFASLVAVPGLTKTENSKNVFVNELQSNGIYKFYLAFQNNKLDYFKFYKTIPNEEAFALLKQDFPSITGKNTLREIKEDSLEQRKNVILITIESLSADFMKMYGNEQNITPFLDSLAQKSLLFTNIYAAGNRTVRGLEAVTLCLPPTAGESVVKREDNKNKFSTGSVFLKKGYNVKFMYGGDAFFDNMQDFYSGNGYQIIDKSSFAENEVTFSNVWGVCDEDMYKKAIKVMNAEAKQNKPFFNHIMTVSNHRPFTYPNNKIDIPGNIKSRDGGVKYTDYALRQFFNQASKQPWFKNTVFVIVADHCASSAGKTELPLDKYRIPALIYSPSIKPEKYTKLMSQIDIMPTLFGLLNFDYESKFFGQDVFKPSYQPRAFIATYQDLGLIKDNVLTILSPKQQIKQFQLKLNEKAGISPEFQIHYDEIPLKTENKNLLDETISYYQSASYVLKEKEYQFKDLAAKNAKLYANHVKN</sequence>
<feature type="transmembrane region" description="Helical" evidence="9">
    <location>
        <begin position="12"/>
        <end position="34"/>
    </location>
</feature>
<dbReference type="PIRSF" id="PIRSF005091">
    <property type="entry name" value="Mmb_sulf_HI1246"/>
    <property type="match status" value="1"/>
</dbReference>
<feature type="binding site" evidence="8">
    <location>
        <position position="334"/>
    </location>
    <ligand>
        <name>Mn(2+)</name>
        <dbReference type="ChEBI" id="CHEBI:29035"/>
    </ligand>
</feature>
<feature type="binding site" evidence="7">
    <location>
        <position position="492"/>
    </location>
    <ligand>
        <name>substrate</name>
    </ligand>
</feature>
<dbReference type="Pfam" id="PF00884">
    <property type="entry name" value="Sulfatase"/>
    <property type="match status" value="1"/>
</dbReference>
<comment type="subcellular location">
    <subcellularLocation>
        <location evidence="1">Cell membrane</location>
        <topology evidence="1">Multi-pass membrane protein</topology>
    </subcellularLocation>
</comment>
<evidence type="ECO:0000256" key="4">
    <source>
        <dbReference type="ARBA" id="ARBA00022989"/>
    </source>
</evidence>
<keyword evidence="5 9" id="KW-0472">Membrane</keyword>
<feature type="transmembrane region" description="Helical" evidence="9">
    <location>
        <begin position="46"/>
        <end position="69"/>
    </location>
</feature>
<dbReference type="Gene3D" id="3.30.1120.80">
    <property type="match status" value="1"/>
</dbReference>
<keyword evidence="11" id="KW-0808">Transferase</keyword>
<dbReference type="AlphaFoldDB" id="A0A521BPK0"/>
<feature type="transmembrane region" description="Helical" evidence="9">
    <location>
        <begin position="81"/>
        <end position="103"/>
    </location>
</feature>
<dbReference type="InterPro" id="IPR050448">
    <property type="entry name" value="OpgB/LTA_synthase_biosynth"/>
</dbReference>
<feature type="binding site" evidence="8">
    <location>
        <position position="545"/>
    </location>
    <ligand>
        <name>Mn(2+)</name>
        <dbReference type="ChEBI" id="CHEBI:29035"/>
    </ligand>
</feature>
<proteinExistence type="predicted"/>
<evidence type="ECO:0000256" key="9">
    <source>
        <dbReference type="SAM" id="Phobius"/>
    </source>
</evidence>
<feature type="transmembrane region" description="Helical" evidence="9">
    <location>
        <begin position="138"/>
        <end position="159"/>
    </location>
</feature>
<name>A0A521BPK0_9FLAO</name>
<keyword evidence="4 9" id="KW-1133">Transmembrane helix</keyword>
<feature type="transmembrane region" description="Helical" evidence="9">
    <location>
        <begin position="109"/>
        <end position="131"/>
    </location>
</feature>
<evidence type="ECO:0000313" key="12">
    <source>
        <dbReference type="Proteomes" id="UP000319267"/>
    </source>
</evidence>
<evidence type="ECO:0000259" key="10">
    <source>
        <dbReference type="Pfam" id="PF00884"/>
    </source>
</evidence>
<dbReference type="InterPro" id="IPR000917">
    <property type="entry name" value="Sulfatase_N"/>
</dbReference>
<feature type="transmembrane region" description="Helical" evidence="9">
    <location>
        <begin position="236"/>
        <end position="253"/>
    </location>
</feature>
<accession>A0A521BPK0</accession>
<feature type="transmembrane region" description="Helical" evidence="9">
    <location>
        <begin position="196"/>
        <end position="215"/>
    </location>
</feature>
<dbReference type="GO" id="GO:0005886">
    <property type="term" value="C:plasma membrane"/>
    <property type="evidence" value="ECO:0007669"/>
    <property type="project" value="UniProtKB-SubCell"/>
</dbReference>
<dbReference type="OrthoDB" id="9777768at2"/>
<keyword evidence="2" id="KW-1003">Cell membrane</keyword>
<keyword evidence="7" id="KW-0479">Metal-binding</keyword>
<dbReference type="Gene3D" id="3.40.720.10">
    <property type="entry name" value="Alkaline Phosphatase, subunit A"/>
    <property type="match status" value="1"/>
</dbReference>
<keyword evidence="7" id="KW-0464">Manganese</keyword>
<feature type="domain" description="Sulfatase N-terminal" evidence="10">
    <location>
        <begin position="326"/>
        <end position="595"/>
    </location>
</feature>
<dbReference type="CDD" id="cd16015">
    <property type="entry name" value="LTA_synthase"/>
    <property type="match status" value="1"/>
</dbReference>
<evidence type="ECO:0000256" key="6">
    <source>
        <dbReference type="PIRSR" id="PIRSR005091-1"/>
    </source>
</evidence>
<organism evidence="11 12">
    <name type="scientific">Flavobacterium nitrogenifigens</name>
    <dbReference type="NCBI Taxonomy" id="1617283"/>
    <lineage>
        <taxon>Bacteria</taxon>
        <taxon>Pseudomonadati</taxon>
        <taxon>Bacteroidota</taxon>
        <taxon>Flavobacteriia</taxon>
        <taxon>Flavobacteriales</taxon>
        <taxon>Flavobacteriaceae</taxon>
        <taxon>Flavobacterium</taxon>
    </lineage>
</organism>
<feature type="binding site" evidence="8">
    <location>
        <position position="546"/>
    </location>
    <ligand>
        <name>Mn(2+)</name>
        <dbReference type="ChEBI" id="CHEBI:29035"/>
    </ligand>
</feature>
<evidence type="ECO:0000256" key="2">
    <source>
        <dbReference type="ARBA" id="ARBA00022475"/>
    </source>
</evidence>
<evidence type="ECO:0000313" key="11">
    <source>
        <dbReference type="EMBL" id="SMO49063.1"/>
    </source>
</evidence>
<keyword evidence="12" id="KW-1185">Reference proteome</keyword>